<dbReference type="KEGG" id="oxy:HCG48_02845"/>
<evidence type="ECO:0000313" key="1">
    <source>
        <dbReference type="EMBL" id="QIZ69650.1"/>
    </source>
</evidence>
<evidence type="ECO:0000313" key="2">
    <source>
        <dbReference type="Proteomes" id="UP000500857"/>
    </source>
</evidence>
<dbReference type="Proteomes" id="UP000500857">
    <property type="component" value="Chromosome"/>
</dbReference>
<organism evidence="1 2">
    <name type="scientific">Oxynema aestuarii AP17</name>
    <dbReference type="NCBI Taxonomy" id="2064643"/>
    <lineage>
        <taxon>Bacteria</taxon>
        <taxon>Bacillati</taxon>
        <taxon>Cyanobacteriota</taxon>
        <taxon>Cyanophyceae</taxon>
        <taxon>Oscillatoriophycideae</taxon>
        <taxon>Oscillatoriales</taxon>
        <taxon>Oscillatoriaceae</taxon>
        <taxon>Oxynema</taxon>
        <taxon>Oxynema aestuarii</taxon>
    </lineage>
</organism>
<dbReference type="EMBL" id="CP051167">
    <property type="protein sequence ID" value="QIZ69650.1"/>
    <property type="molecule type" value="Genomic_DNA"/>
</dbReference>
<protein>
    <submittedName>
        <fullName evidence="1">Uncharacterized protein</fullName>
    </submittedName>
</protein>
<dbReference type="AlphaFoldDB" id="A0A6H1TUM5"/>
<dbReference type="RefSeq" id="WP_168567807.1">
    <property type="nucleotide sequence ID" value="NZ_CP051167.1"/>
</dbReference>
<sequence>MENQIDCAVACVNGCVLGDRCPNRKYAEAASKLIEETSLDKMLEIAEEAVRKKRMQPPQWVIPDFPE</sequence>
<name>A0A6H1TUM5_9CYAN</name>
<accession>A0A6H1TUM5</accession>
<proteinExistence type="predicted"/>
<keyword evidence="2" id="KW-1185">Reference proteome</keyword>
<reference evidence="1 2" key="1">
    <citation type="submission" date="2020-04" db="EMBL/GenBank/DDBJ databases">
        <authorList>
            <person name="Basu S."/>
            <person name="Maruthanayagam V."/>
            <person name="Chakraborty S."/>
            <person name="Pramanik A."/>
            <person name="Mukherjee J."/>
            <person name="Brink B."/>
        </authorList>
    </citation>
    <scope>NUCLEOTIDE SEQUENCE [LARGE SCALE GENOMIC DNA]</scope>
    <source>
        <strain evidence="1 2">AP17</strain>
    </source>
</reference>
<gene>
    <name evidence="1" type="ORF">HCG48_02845</name>
</gene>